<evidence type="ECO:0000313" key="6">
    <source>
        <dbReference type="EMBL" id="RIV88159.1"/>
    </source>
</evidence>
<dbReference type="InterPro" id="IPR016162">
    <property type="entry name" value="Ald_DH_N"/>
</dbReference>
<organism evidence="6 7">
    <name type="scientific">Aurantiacibacter xanthus</name>
    <dbReference type="NCBI Taxonomy" id="1784712"/>
    <lineage>
        <taxon>Bacteria</taxon>
        <taxon>Pseudomonadati</taxon>
        <taxon>Pseudomonadota</taxon>
        <taxon>Alphaproteobacteria</taxon>
        <taxon>Sphingomonadales</taxon>
        <taxon>Erythrobacteraceae</taxon>
        <taxon>Aurantiacibacter</taxon>
    </lineage>
</organism>
<comment type="caution">
    <text evidence="6">The sequence shown here is derived from an EMBL/GenBank/DDBJ whole genome shotgun (WGS) entry which is preliminary data.</text>
</comment>
<accession>A0A3A1P8J7</accession>
<dbReference type="GO" id="GO:0016620">
    <property type="term" value="F:oxidoreductase activity, acting on the aldehyde or oxo group of donors, NAD or NADP as acceptor"/>
    <property type="evidence" value="ECO:0007669"/>
    <property type="project" value="InterPro"/>
</dbReference>
<dbReference type="OrthoDB" id="9802947at2"/>
<name>A0A3A1P8J7_9SPHN</name>
<reference evidence="6 7" key="1">
    <citation type="submission" date="2018-08" db="EMBL/GenBank/DDBJ databases">
        <title>Erythrobacter zhengii sp.nov., a bacterium isolated from deep-sea sediment.</title>
        <authorList>
            <person name="Fang C."/>
            <person name="Wu Y.-H."/>
            <person name="Sun C."/>
            <person name="Wang H."/>
            <person name="Cheng H."/>
            <person name="Meng F.-X."/>
            <person name="Wang C.-S."/>
            <person name="Xu X.-W."/>
        </authorList>
    </citation>
    <scope>NUCLEOTIDE SEQUENCE [LARGE SCALE GENOMIC DNA]</scope>
    <source>
        <strain evidence="6 7">CCTCC AB 2015396</strain>
    </source>
</reference>
<evidence type="ECO:0000259" key="5">
    <source>
        <dbReference type="Pfam" id="PF00171"/>
    </source>
</evidence>
<dbReference type="Gene3D" id="3.40.605.10">
    <property type="entry name" value="Aldehyde Dehydrogenase, Chain A, domain 1"/>
    <property type="match status" value="1"/>
</dbReference>
<dbReference type="PROSITE" id="PS00070">
    <property type="entry name" value="ALDEHYDE_DEHYDR_CYS"/>
    <property type="match status" value="1"/>
</dbReference>
<dbReference type="InterPro" id="IPR015590">
    <property type="entry name" value="Aldehyde_DH_dom"/>
</dbReference>
<dbReference type="Pfam" id="PF00171">
    <property type="entry name" value="Aldedh"/>
    <property type="match status" value="1"/>
</dbReference>
<keyword evidence="7" id="KW-1185">Reference proteome</keyword>
<dbReference type="FunFam" id="3.40.309.10:FF:000012">
    <property type="entry name" value="Betaine aldehyde dehydrogenase"/>
    <property type="match status" value="1"/>
</dbReference>
<feature type="domain" description="Aldehyde dehydrogenase" evidence="5">
    <location>
        <begin position="18"/>
        <end position="483"/>
    </location>
</feature>
<dbReference type="InterPro" id="IPR016160">
    <property type="entry name" value="Ald_DH_CS_CYS"/>
</dbReference>
<dbReference type="Proteomes" id="UP000265366">
    <property type="component" value="Unassembled WGS sequence"/>
</dbReference>
<protein>
    <submittedName>
        <fullName evidence="6">Aldehyde dehydrogenase family protein</fullName>
    </submittedName>
</protein>
<comment type="similarity">
    <text evidence="1 4">Belongs to the aldehyde dehydrogenase family.</text>
</comment>
<dbReference type="PANTHER" id="PTHR11699">
    <property type="entry name" value="ALDEHYDE DEHYDROGENASE-RELATED"/>
    <property type="match status" value="1"/>
</dbReference>
<dbReference type="Gene3D" id="3.40.309.10">
    <property type="entry name" value="Aldehyde Dehydrogenase, Chain A, domain 2"/>
    <property type="match status" value="1"/>
</dbReference>
<evidence type="ECO:0000256" key="2">
    <source>
        <dbReference type="ARBA" id="ARBA00023002"/>
    </source>
</evidence>
<evidence type="ECO:0000256" key="4">
    <source>
        <dbReference type="RuleBase" id="RU003345"/>
    </source>
</evidence>
<dbReference type="FunFam" id="3.40.605.10:FF:000007">
    <property type="entry name" value="NAD/NADP-dependent betaine aldehyde dehydrogenase"/>
    <property type="match status" value="1"/>
</dbReference>
<keyword evidence="2 4" id="KW-0560">Oxidoreductase</keyword>
<dbReference type="SUPFAM" id="SSF53720">
    <property type="entry name" value="ALDH-like"/>
    <property type="match status" value="1"/>
</dbReference>
<dbReference type="InterPro" id="IPR029510">
    <property type="entry name" value="Ald_DH_CS_GLU"/>
</dbReference>
<dbReference type="RefSeq" id="WP_119592583.1">
    <property type="nucleotide sequence ID" value="NZ_QXFM01000073.1"/>
</dbReference>
<dbReference type="PROSITE" id="PS00687">
    <property type="entry name" value="ALDEHYDE_DEHYDR_GLU"/>
    <property type="match status" value="1"/>
</dbReference>
<dbReference type="InterPro" id="IPR016161">
    <property type="entry name" value="Ald_DH/histidinol_DH"/>
</dbReference>
<dbReference type="AlphaFoldDB" id="A0A3A1P8J7"/>
<evidence type="ECO:0000313" key="7">
    <source>
        <dbReference type="Proteomes" id="UP000265366"/>
    </source>
</evidence>
<dbReference type="EMBL" id="QXFM01000073">
    <property type="protein sequence ID" value="RIV88159.1"/>
    <property type="molecule type" value="Genomic_DNA"/>
</dbReference>
<dbReference type="InterPro" id="IPR016163">
    <property type="entry name" value="Ald_DH_C"/>
</dbReference>
<evidence type="ECO:0000256" key="1">
    <source>
        <dbReference type="ARBA" id="ARBA00009986"/>
    </source>
</evidence>
<feature type="active site" evidence="3">
    <location>
        <position position="258"/>
    </location>
</feature>
<proteinExistence type="inferred from homology"/>
<evidence type="ECO:0000256" key="3">
    <source>
        <dbReference type="PROSITE-ProRule" id="PRU10007"/>
    </source>
</evidence>
<gene>
    <name evidence="6" type="ORF">D2V17_08200</name>
</gene>
<sequence>MNATIMRRAPALYIGGEWLEAQSGEVIDVVDPATEERVGEVAAASSGDIDRAVAAASAALKAAPRQGWTPARRQDALLALADRIDQHAEELTELEMLDTGKPITNVRNLDVRQSAAGLRYFAGWATKLAGETMELSVPGDWYAATLREPVGVVGQIIPWNYPLMGAAMKIGPALAAGCAVVLKPAEQTSVSALRLAELIDECGFPAGMINIVPGLGAEAGAALVAHRDVAKISFTGSTATGRTVLRDAAAHVKRVTVELGGKSPVIVLPDADLDAAARGIAMGIFFNSGQTCSAGSRLLVHSAVIDEVTAKVADLARGLAMGQPSDPATTLGPVISEAQRDKIFGYIDQARADGARCAIGGERPGGKGYFVPPTVLTGLDPSAQAVREEIFGPVLVTMPFDTLDLDEIADLANDSDYGLAAYVWTRNVSDALGLTKRLRAGTVRVNTAGGNDFVLPSGGVGQSGSGRENGRAGIEAYTELKAVTVAI</sequence>